<feature type="compositionally biased region" description="Basic and acidic residues" evidence="18">
    <location>
        <begin position="355"/>
        <end position="368"/>
    </location>
</feature>
<evidence type="ECO:0000256" key="10">
    <source>
        <dbReference type="ARBA" id="ARBA00022737"/>
    </source>
</evidence>
<feature type="compositionally biased region" description="Acidic residues" evidence="18">
    <location>
        <begin position="532"/>
        <end position="547"/>
    </location>
</feature>
<dbReference type="Gene3D" id="2.170.270.10">
    <property type="entry name" value="SET domain"/>
    <property type="match status" value="2"/>
</dbReference>
<dbReference type="CDD" id="cd10517">
    <property type="entry name" value="SET_SETDB1"/>
    <property type="match status" value="1"/>
</dbReference>
<keyword evidence="13" id="KW-0805">Transcription regulation</keyword>
<feature type="compositionally biased region" description="Polar residues" evidence="18">
    <location>
        <begin position="451"/>
        <end position="465"/>
    </location>
</feature>
<dbReference type="InterPro" id="IPR040880">
    <property type="entry name" value="DUF5604"/>
</dbReference>
<dbReference type="Pfam" id="PF18300">
    <property type="entry name" value="DUF5604"/>
    <property type="match status" value="1"/>
</dbReference>
<dbReference type="InterPro" id="IPR047232">
    <property type="entry name" value="SETDB1/2-like_MBD"/>
</dbReference>
<keyword evidence="6" id="KW-0489">Methyltransferase</keyword>
<evidence type="ECO:0000313" key="23">
    <source>
        <dbReference type="RefSeq" id="XP_026145591.1"/>
    </source>
</evidence>
<feature type="compositionally biased region" description="Polar residues" evidence="18">
    <location>
        <begin position="490"/>
        <end position="514"/>
    </location>
</feature>
<dbReference type="RefSeq" id="XP_026145590.1">
    <property type="nucleotide sequence ID" value="XM_026289805.1"/>
</dbReference>
<dbReference type="SMART" id="SM00468">
    <property type="entry name" value="PreSET"/>
    <property type="match status" value="1"/>
</dbReference>
<dbReference type="GO" id="GO:0008270">
    <property type="term" value="F:zinc ion binding"/>
    <property type="evidence" value="ECO:0007669"/>
    <property type="project" value="InterPro"/>
</dbReference>
<evidence type="ECO:0000313" key="22">
    <source>
        <dbReference type="RefSeq" id="XP_026145590.1"/>
    </source>
</evidence>
<comment type="subcellular location">
    <subcellularLocation>
        <location evidence="2">Chromosome</location>
    </subcellularLocation>
    <subcellularLocation>
        <location evidence="1">Nucleus</location>
    </subcellularLocation>
</comment>
<dbReference type="EC" id="2.1.1.354" evidence="3"/>
<evidence type="ECO:0000256" key="3">
    <source>
        <dbReference type="ARBA" id="ARBA00012182"/>
    </source>
</evidence>
<evidence type="ECO:0000256" key="16">
    <source>
        <dbReference type="ARBA" id="ARBA00047571"/>
    </source>
</evidence>
<organism evidence="21 22">
    <name type="scientific">Carassius auratus</name>
    <name type="common">Goldfish</name>
    <dbReference type="NCBI Taxonomy" id="7957"/>
    <lineage>
        <taxon>Eukaryota</taxon>
        <taxon>Metazoa</taxon>
        <taxon>Chordata</taxon>
        <taxon>Craniata</taxon>
        <taxon>Vertebrata</taxon>
        <taxon>Euteleostomi</taxon>
        <taxon>Actinopterygii</taxon>
        <taxon>Neopterygii</taxon>
        <taxon>Teleostei</taxon>
        <taxon>Ostariophysi</taxon>
        <taxon>Cypriniformes</taxon>
        <taxon>Cyprinidae</taxon>
        <taxon>Cyprininae</taxon>
        <taxon>Carassius</taxon>
    </lineage>
</organism>
<dbReference type="SMART" id="SM00391">
    <property type="entry name" value="MBD"/>
    <property type="match status" value="1"/>
</dbReference>
<dbReference type="FunFam" id="2.170.270.10:FF:000017">
    <property type="entry name" value="Histone-lysine N-methyltransferase"/>
    <property type="match status" value="1"/>
</dbReference>
<proteinExistence type="predicted"/>
<dbReference type="PROSITE" id="PS50280">
    <property type="entry name" value="SET"/>
    <property type="match status" value="1"/>
</dbReference>
<feature type="compositionally biased region" description="Polar residues" evidence="18">
    <location>
        <begin position="385"/>
        <end position="396"/>
    </location>
</feature>
<evidence type="ECO:0000256" key="5">
    <source>
        <dbReference type="ARBA" id="ARBA00022491"/>
    </source>
</evidence>
<sequence>MSSRKDDDNLLKMTKDDLQRWIQAEVDRNPHLMQRREQLSQVEDWVKQKEREATYTRLLYSNACESVLECESVMKGLYGMLGLEYRDEDSEEEEGEGGEPQDVIHITDDEEDKQENSLLNGDDDDIVVIDLGATQETLEPMLEKVTVAIQKSSRLVQDLVQMVNKTSTTSAASPLSTSDIPNRPSSASTPETRLSESLTPKLPENPFSIVKTESLLRVTEMSSLLSCSEQYKPIAGYNSDSKPTVKTEPQPTALTPWEMSISKQHETSATLNSPSLKLIKTEPELTAVSPSETFASPHFESIAAIKTEPQLTVVKSEKSSPLSTSKPFKFASIASIKNEPQLRALTPEISLLESDSEKSSSLHSDHEATSSTKRTAVTSPEILKTSGSRNSASVASEKTDPQVSPVMPSEMSSPSSSSGQMETAASEQTANIETSQTEPESTTETPEYASLLNNSEEAETNAFQDSTDETEQPKTGSKYDKPPKTRLRSSKNSAPVSSTSSPQTETTGVQSTADLNDEPSDTEYFSASPADSDYEPPESESSSDSDYEPPKPHSKSSRDRGFEPPKSRSESSRDSDFGPPKSKSESSRDSDFEPLKSKSDSLRDSDFEPPKSPSVSSDDNTDDGSSSDASAEPSTPTGSSKSSSSKSSKQQEHKEIKLKVGMAVLGKRQHNLWRKGTVQEVQTEEDGLRYKVEFKSGKEMVLPAYHVASLQPPILKDLFIGCRVVASSKDDEGKASYNAAVLVELPERKNRMRFLVFFDDGHAAYLALPELHLVCKQLKKVWKDIENEKLQLQVKEYLRVYPNPIAVVLRAGQDTRAIRNGKFESCTVLQLDGSLIQICFKKDKQKEWIYKGSDKLEHIVNIKQRLAKDKPPKKPSQKTQHKPQQPSQQKTQQQQPQQKPQQPSQQKTQQQQPQQKPQQPSQQKTQQQQPQQKPQQPTITAGNAKPQLNTTQSSTAVPSATVTSTAVTPVRVTVTKTSSISPQKIMSAAFQPKVILEKLTMLSPILRTVSNLRSAKRPALDEEEEWVSEEKYCVSMQHQNKSIYLHHRCCPACLDGVRPSQVDMHRGQNPLLIPLLFKFRRMTARRRIEGKVFFHIFYRSPCGRSLCDMQEVQEYLLETRCDFLFLEMFCMDPFVLVNRARPPSTSTGKPHLYLPDISEGREVLPVPCINEVDNTLAPNISYTKDRVPAPGFSINTSPDFLIGCDCTDGCQDRSKCACHQLTIEATSLCIGGPVDVSAGYTHKRLPTTLPTGLYECNPLCRCDPRMCSNRLVQHGLQLRLELFMTQHKGWGIRCKDDVAKGTFVCVFTGKIVNEDRVNEDDTVSGNEYLANLDFIEGVEKLKEDYESEAYCSDTEVETNKKTITMKTGPLWKNTLYKEDSSSGEEREELMELDTEQEEKEGERKLFYKPHETYKDAQKKLTKQMSGDVYNLSVGEDTSGPKRCFAVKSSQRRVKALETLDAKNEKTRTAVTGKNTRRLFNGEETCYIIDARQEGNLGRFINHSCSPNLFVQNVFVDTHDLRFPWVAFFTSKRIRAGTELTWDYNYEVGSVEGKVLLCCCGSLRCTGRLL</sequence>
<evidence type="ECO:0000259" key="20">
    <source>
        <dbReference type="PROSITE" id="PS50867"/>
    </source>
</evidence>
<feature type="compositionally biased region" description="Polar residues" evidence="18">
    <location>
        <begin position="419"/>
        <end position="432"/>
    </location>
</feature>
<dbReference type="RefSeq" id="XP_026145591.1">
    <property type="nucleotide sequence ID" value="XM_026289806.1"/>
</dbReference>
<evidence type="ECO:0000256" key="4">
    <source>
        <dbReference type="ARBA" id="ARBA00022454"/>
    </source>
</evidence>
<dbReference type="SUPFAM" id="SSF54171">
    <property type="entry name" value="DNA-binding domain"/>
    <property type="match status" value="1"/>
</dbReference>
<feature type="compositionally biased region" description="Low complexity" evidence="18">
    <location>
        <begin position="882"/>
        <end position="937"/>
    </location>
</feature>
<feature type="compositionally biased region" description="Acidic residues" evidence="18">
    <location>
        <begin position="1385"/>
        <end position="1399"/>
    </location>
</feature>
<dbReference type="GO" id="GO:0032259">
    <property type="term" value="P:methylation"/>
    <property type="evidence" value="ECO:0007669"/>
    <property type="project" value="UniProtKB-KW"/>
</dbReference>
<evidence type="ECO:0000256" key="7">
    <source>
        <dbReference type="ARBA" id="ARBA00022679"/>
    </source>
</evidence>
<dbReference type="InterPro" id="IPR016177">
    <property type="entry name" value="DNA-bd_dom_sf"/>
</dbReference>
<dbReference type="GO" id="GO:0046974">
    <property type="term" value="F:histone H3K9 methyltransferase activity"/>
    <property type="evidence" value="ECO:0007669"/>
    <property type="project" value="UniProtKB-ARBA"/>
</dbReference>
<keyword evidence="14" id="KW-0804">Transcription</keyword>
<dbReference type="Pfam" id="PF01429">
    <property type="entry name" value="MBD"/>
    <property type="match status" value="1"/>
</dbReference>
<evidence type="ECO:0000313" key="21">
    <source>
        <dbReference type="Proteomes" id="UP000515129"/>
    </source>
</evidence>
<dbReference type="PANTHER" id="PTHR46024:SF2">
    <property type="entry name" value="HISTONE-LYSINE N-METHYLTRANSFERASE SETDB1"/>
    <property type="match status" value="1"/>
</dbReference>
<evidence type="ECO:0000256" key="6">
    <source>
        <dbReference type="ARBA" id="ARBA00022603"/>
    </source>
</evidence>
<dbReference type="InterPro" id="IPR041292">
    <property type="entry name" value="Tudor_4"/>
</dbReference>
<dbReference type="SUPFAM" id="SSF82199">
    <property type="entry name" value="SET domain"/>
    <property type="match status" value="1"/>
</dbReference>
<evidence type="ECO:0000256" key="11">
    <source>
        <dbReference type="ARBA" id="ARBA00022833"/>
    </source>
</evidence>
<feature type="compositionally biased region" description="Low complexity" evidence="18">
    <location>
        <begin position="950"/>
        <end position="964"/>
    </location>
</feature>
<dbReference type="SMART" id="SM00317">
    <property type="entry name" value="SET"/>
    <property type="match status" value="1"/>
</dbReference>
<dbReference type="GO" id="GO:0005694">
    <property type="term" value="C:chromosome"/>
    <property type="evidence" value="ECO:0007669"/>
    <property type="project" value="UniProtKB-SubCell"/>
</dbReference>
<feature type="region of interest" description="Disordered" evidence="18">
    <location>
        <begin position="347"/>
        <end position="655"/>
    </location>
</feature>
<dbReference type="GO" id="GO:0070828">
    <property type="term" value="P:heterochromatin organization"/>
    <property type="evidence" value="ECO:0007669"/>
    <property type="project" value="TreeGrafter"/>
</dbReference>
<evidence type="ECO:0000256" key="2">
    <source>
        <dbReference type="ARBA" id="ARBA00004286"/>
    </source>
</evidence>
<feature type="region of interest" description="Disordered" evidence="18">
    <location>
        <begin position="1378"/>
        <end position="1401"/>
    </location>
</feature>
<feature type="compositionally biased region" description="Polar residues" evidence="18">
    <location>
        <begin position="938"/>
        <end position="949"/>
    </location>
</feature>
<dbReference type="InterPro" id="IPR001739">
    <property type="entry name" value="Methyl_CpG_DNA-bd"/>
</dbReference>
<dbReference type="KEGG" id="caua:113120007"/>
<dbReference type="InterPro" id="IPR051516">
    <property type="entry name" value="SETDB_methyltransferase"/>
</dbReference>
<reference evidence="22 23" key="1">
    <citation type="submission" date="2025-04" db="UniProtKB">
        <authorList>
            <consortium name="RefSeq"/>
        </authorList>
    </citation>
    <scope>IDENTIFICATION</scope>
    <source>
        <strain evidence="22 23">Wakin</strain>
        <tissue evidence="22 23">Muscle</tissue>
    </source>
</reference>
<feature type="compositionally biased region" description="Low complexity" evidence="18">
    <location>
        <begin position="433"/>
        <end position="447"/>
    </location>
</feature>
<evidence type="ECO:0000256" key="13">
    <source>
        <dbReference type="ARBA" id="ARBA00023015"/>
    </source>
</evidence>
<keyword evidence="4" id="KW-0158">Chromosome</keyword>
<dbReference type="Proteomes" id="UP000515129">
    <property type="component" value="Chromosome 19"/>
</dbReference>
<dbReference type="InterPro" id="IPR041291">
    <property type="entry name" value="TUDOR_5"/>
</dbReference>
<dbReference type="CDD" id="cd01395">
    <property type="entry name" value="HMT_MBD"/>
    <property type="match status" value="1"/>
</dbReference>
<keyword evidence="11" id="KW-0862">Zinc</keyword>
<dbReference type="GeneID" id="113120007"/>
<dbReference type="GeneTree" id="ENSGT00940000157471"/>
<evidence type="ECO:0000256" key="9">
    <source>
        <dbReference type="ARBA" id="ARBA00022723"/>
    </source>
</evidence>
<evidence type="ECO:0000256" key="12">
    <source>
        <dbReference type="ARBA" id="ARBA00022853"/>
    </source>
</evidence>
<feature type="region of interest" description="Disordered" evidence="18">
    <location>
        <begin position="166"/>
        <end position="205"/>
    </location>
</feature>
<dbReference type="Pfam" id="PF05033">
    <property type="entry name" value="Pre-SET"/>
    <property type="match status" value="1"/>
</dbReference>
<keyword evidence="21" id="KW-1185">Reference proteome</keyword>
<feature type="compositionally biased region" description="Low complexity" evidence="18">
    <location>
        <begin position="639"/>
        <end position="648"/>
    </location>
</feature>
<evidence type="ECO:0000259" key="19">
    <source>
        <dbReference type="PROSITE" id="PS50280"/>
    </source>
</evidence>
<feature type="compositionally biased region" description="Basic and acidic residues" evidence="18">
    <location>
        <begin position="548"/>
        <end position="609"/>
    </location>
</feature>
<keyword evidence="12" id="KW-0156">Chromatin regulator</keyword>
<dbReference type="Gene3D" id="2.30.30.140">
    <property type="match status" value="2"/>
</dbReference>
<comment type="catalytic activity">
    <reaction evidence="16">
        <text>L-lysyl(4)-[histone H3] + 3 S-adenosyl-L-methionine = N(6),N(6),N(6)-trimethyl-L-lysyl(4)-[histone H3] + 3 S-adenosyl-L-homocysteine + 3 H(+)</text>
        <dbReference type="Rhea" id="RHEA:60260"/>
        <dbReference type="Rhea" id="RHEA-COMP:15537"/>
        <dbReference type="Rhea" id="RHEA-COMP:15547"/>
        <dbReference type="ChEBI" id="CHEBI:15378"/>
        <dbReference type="ChEBI" id="CHEBI:29969"/>
        <dbReference type="ChEBI" id="CHEBI:57856"/>
        <dbReference type="ChEBI" id="CHEBI:59789"/>
        <dbReference type="ChEBI" id="CHEBI:61961"/>
        <dbReference type="EC" id="2.1.1.354"/>
    </reaction>
</comment>
<name>A0A6P6RK09_CARAU</name>
<dbReference type="InterPro" id="IPR046341">
    <property type="entry name" value="SET_dom_sf"/>
</dbReference>
<dbReference type="PROSITE" id="PS50867">
    <property type="entry name" value="PRE_SET"/>
    <property type="match status" value="1"/>
</dbReference>
<feature type="compositionally biased region" description="Polar residues" evidence="18">
    <location>
        <begin position="179"/>
        <end position="198"/>
    </location>
</feature>
<gene>
    <name evidence="22 23" type="primary">LOC113120007</name>
</gene>
<feature type="region of interest" description="Disordered" evidence="18">
    <location>
        <begin position="865"/>
        <end position="964"/>
    </location>
</feature>
<protein>
    <recommendedName>
        <fullName evidence="3">[histone H3]-lysine(4) N-trimethyltransferase</fullName>
        <ecNumber evidence="3">2.1.1.354</ecNumber>
    </recommendedName>
</protein>
<dbReference type="GO" id="GO:0010629">
    <property type="term" value="P:negative regulation of gene expression"/>
    <property type="evidence" value="ECO:0007669"/>
    <property type="project" value="TreeGrafter"/>
</dbReference>
<keyword evidence="15" id="KW-0539">Nucleus</keyword>
<evidence type="ECO:0000256" key="1">
    <source>
        <dbReference type="ARBA" id="ARBA00004123"/>
    </source>
</evidence>
<keyword evidence="10" id="KW-0677">Repeat</keyword>
<dbReference type="GO" id="GO:0140999">
    <property type="term" value="F:histone H3K4 trimethyltransferase activity"/>
    <property type="evidence" value="ECO:0007669"/>
    <property type="project" value="UniProtKB-EC"/>
</dbReference>
<evidence type="ECO:0000256" key="17">
    <source>
        <dbReference type="ARBA" id="ARBA00055955"/>
    </source>
</evidence>
<dbReference type="InterPro" id="IPR001214">
    <property type="entry name" value="SET_dom"/>
</dbReference>
<feature type="domain" description="SET" evidence="19">
    <location>
        <begin position="1278"/>
        <end position="1544"/>
    </location>
</feature>
<feature type="domain" description="Pre-SET" evidence="20">
    <location>
        <begin position="1202"/>
        <end position="1275"/>
    </location>
</feature>
<evidence type="ECO:0000256" key="18">
    <source>
        <dbReference type="SAM" id="MobiDB-lite"/>
    </source>
</evidence>
<comment type="function">
    <text evidence="17">Histone methyltransferase that specifically trimethylates 'Lys-9' of histone H3. H3 'Lys-9' trimethylation represents a specific tag for epigenetic transcriptional repression by recruiting HP1 (CBX1, CBX3 and/or CBX5) proteins to methylated histones. Mainly functions in euchromatin regions, thereby playing a central role in the silencing of euchromatic genes. H3 'Lys-9' trimethylation is coordinated with DNA methylation. Plays a role in promoter hypermethylation and transcriptional silencing of tumor suppressor genes (TSGs) or other tumor-related genes. Also required to maintain a transcriptionally repressive state of genes in undifferentiated embryonic stem cells (ESCs). Associates at promoter regions of tumor suppressor genes (TSGs) leading to their gene silencing.</text>
</comment>
<keyword evidence="9" id="KW-0479">Metal-binding</keyword>
<evidence type="ECO:0000256" key="8">
    <source>
        <dbReference type="ARBA" id="ARBA00022691"/>
    </source>
</evidence>
<dbReference type="OrthoDB" id="5792673at2759"/>
<feature type="compositionally biased region" description="Polar residues" evidence="18">
    <location>
        <begin position="369"/>
        <end position="378"/>
    </location>
</feature>
<dbReference type="GO" id="GO:0005634">
    <property type="term" value="C:nucleus"/>
    <property type="evidence" value="ECO:0007669"/>
    <property type="project" value="UniProtKB-SubCell"/>
</dbReference>
<dbReference type="Pfam" id="PF18359">
    <property type="entry name" value="Tudor_5"/>
    <property type="match status" value="1"/>
</dbReference>
<keyword evidence="8" id="KW-0949">S-adenosyl-L-methionine</keyword>
<accession>A0A6P6RK09</accession>
<dbReference type="Pfam" id="PF00856">
    <property type="entry name" value="SET"/>
    <property type="match status" value="1"/>
</dbReference>
<dbReference type="GO" id="GO:0003677">
    <property type="term" value="F:DNA binding"/>
    <property type="evidence" value="ECO:0007669"/>
    <property type="project" value="InterPro"/>
</dbReference>
<dbReference type="InterPro" id="IPR007728">
    <property type="entry name" value="Pre-SET_dom"/>
</dbReference>
<dbReference type="Pfam" id="PF18358">
    <property type="entry name" value="Tudor_4"/>
    <property type="match status" value="1"/>
</dbReference>
<evidence type="ECO:0000256" key="15">
    <source>
        <dbReference type="ARBA" id="ARBA00023242"/>
    </source>
</evidence>
<keyword evidence="7" id="KW-0808">Transferase</keyword>
<feature type="compositionally biased region" description="Low complexity" evidence="18">
    <location>
        <begin position="166"/>
        <end position="178"/>
    </location>
</feature>
<feature type="compositionally biased region" description="Low complexity" evidence="18">
    <location>
        <begin position="403"/>
        <end position="418"/>
    </location>
</feature>
<feature type="compositionally biased region" description="Low complexity" evidence="18">
    <location>
        <begin position="614"/>
        <end position="630"/>
    </location>
</feature>
<dbReference type="PANTHER" id="PTHR46024">
    <property type="entry name" value="HISTONE-LYSINE N-METHYLTRANSFERASE EGGLESS"/>
    <property type="match status" value="1"/>
</dbReference>
<keyword evidence="5" id="KW-0678">Repressor</keyword>
<evidence type="ECO:0000256" key="14">
    <source>
        <dbReference type="ARBA" id="ARBA00023163"/>
    </source>
</evidence>